<sequence>MSSLLPNKQYRLVFKFRNKKMKIPRDIVFQVTRGFRARTKGCLKLASVRAAKALNYSFYSRRKRHAQIRVHWISTINRSSREWMLIYSRFVGALSRLNCTLNKKSLFNLALTEPVSFKCLVDESKYVINERTEKLRDISTL</sequence>
<name>J4C840_THEOR</name>
<dbReference type="GO" id="GO:0005840">
    <property type="term" value="C:ribosome"/>
    <property type="evidence" value="ECO:0007669"/>
    <property type="project" value="UniProtKB-KW"/>
</dbReference>
<dbReference type="GO" id="GO:0019843">
    <property type="term" value="F:rRNA binding"/>
    <property type="evidence" value="ECO:0007669"/>
    <property type="project" value="InterPro"/>
</dbReference>
<organism evidence="5 6">
    <name type="scientific">Theileria orientalis strain Shintoku</name>
    <dbReference type="NCBI Taxonomy" id="869250"/>
    <lineage>
        <taxon>Eukaryota</taxon>
        <taxon>Sar</taxon>
        <taxon>Alveolata</taxon>
        <taxon>Apicomplexa</taxon>
        <taxon>Aconoidasida</taxon>
        <taxon>Piroplasmida</taxon>
        <taxon>Theileriidae</taxon>
        <taxon>Theileria</taxon>
    </lineage>
</organism>
<accession>J4C840</accession>
<dbReference type="Proteomes" id="UP000003786">
    <property type="component" value="Chromosome 2"/>
</dbReference>
<dbReference type="STRING" id="869250.J4C840"/>
<dbReference type="InterPro" id="IPR005813">
    <property type="entry name" value="Ribosomal_bL20"/>
</dbReference>
<evidence type="ECO:0000313" key="6">
    <source>
        <dbReference type="Proteomes" id="UP000003786"/>
    </source>
</evidence>
<dbReference type="EMBL" id="AP011947">
    <property type="protein sequence ID" value="BAM40123.1"/>
    <property type="molecule type" value="Genomic_DNA"/>
</dbReference>
<dbReference type="VEuPathDB" id="PiroplasmaDB:TOT_020000386"/>
<dbReference type="SUPFAM" id="SSF74731">
    <property type="entry name" value="Ribosomal protein L20"/>
    <property type="match status" value="1"/>
</dbReference>
<reference evidence="5 6" key="1">
    <citation type="journal article" date="2012" name="MBio">
        <title>Comparative genome analysis of three eukaryotic parasites with differing abilities to transform leukocytes reveals key mediators of Theileria-induced leukocyte transformation.</title>
        <authorList>
            <person name="Hayashida K."/>
            <person name="Hara Y."/>
            <person name="Abe T."/>
            <person name="Yamasaki C."/>
            <person name="Toyoda A."/>
            <person name="Kosuge T."/>
            <person name="Suzuki Y."/>
            <person name="Sato Y."/>
            <person name="Kawashima S."/>
            <person name="Katayama T."/>
            <person name="Wakaguri H."/>
            <person name="Inoue N."/>
            <person name="Homma K."/>
            <person name="Tada-Umezaki M."/>
            <person name="Yagi Y."/>
            <person name="Fujii Y."/>
            <person name="Habara T."/>
            <person name="Kanehisa M."/>
            <person name="Watanabe H."/>
            <person name="Ito K."/>
            <person name="Gojobori T."/>
            <person name="Sugawara H."/>
            <person name="Imanishi T."/>
            <person name="Weir W."/>
            <person name="Gardner M."/>
            <person name="Pain A."/>
            <person name="Shiels B."/>
            <person name="Hattori M."/>
            <person name="Nene V."/>
            <person name="Sugimoto C."/>
        </authorList>
    </citation>
    <scope>NUCLEOTIDE SEQUENCE [LARGE SCALE GENOMIC DNA]</scope>
    <source>
        <strain evidence="5 6">Shintoku</strain>
    </source>
</reference>
<gene>
    <name evidence="5" type="ORF">TOT_020000386</name>
</gene>
<dbReference type="eggNOG" id="KOG4707">
    <property type="taxonomic scope" value="Eukaryota"/>
</dbReference>
<dbReference type="NCBIfam" id="TIGR01032">
    <property type="entry name" value="rplT_bact"/>
    <property type="match status" value="1"/>
</dbReference>
<proteinExistence type="inferred from homology"/>
<dbReference type="PANTHER" id="PTHR10986">
    <property type="entry name" value="39S RIBOSOMAL PROTEIN L20"/>
    <property type="match status" value="1"/>
</dbReference>
<dbReference type="GO" id="GO:0006412">
    <property type="term" value="P:translation"/>
    <property type="evidence" value="ECO:0007669"/>
    <property type="project" value="InterPro"/>
</dbReference>
<dbReference type="Gene3D" id="1.10.1900.20">
    <property type="entry name" value="Ribosomal protein L20"/>
    <property type="match status" value="1"/>
</dbReference>
<evidence type="ECO:0000313" key="5">
    <source>
        <dbReference type="EMBL" id="BAM40123.1"/>
    </source>
</evidence>
<dbReference type="InterPro" id="IPR035566">
    <property type="entry name" value="Ribosomal_protein_bL20_C"/>
</dbReference>
<dbReference type="RefSeq" id="XP_009690424.1">
    <property type="nucleotide sequence ID" value="XM_009692129.1"/>
</dbReference>
<dbReference type="OrthoDB" id="10251781at2759"/>
<dbReference type="KEGG" id="tot:TOT_020000386"/>
<dbReference type="OMA" id="GRRKNVW"/>
<protein>
    <submittedName>
        <fullName evidence="5">Ribosomal protein L20</fullName>
    </submittedName>
</protein>
<dbReference type="Pfam" id="PF00453">
    <property type="entry name" value="Ribosomal_L20"/>
    <property type="match status" value="1"/>
</dbReference>
<dbReference type="GO" id="GO:1990904">
    <property type="term" value="C:ribonucleoprotein complex"/>
    <property type="evidence" value="ECO:0007669"/>
    <property type="project" value="UniProtKB-KW"/>
</dbReference>
<keyword evidence="6" id="KW-1185">Reference proteome</keyword>
<keyword evidence="3 4" id="KW-0687">Ribonucleoprotein</keyword>
<keyword evidence="2 4" id="KW-0689">Ribosomal protein</keyword>
<evidence type="ECO:0000256" key="1">
    <source>
        <dbReference type="ARBA" id="ARBA00007698"/>
    </source>
</evidence>
<dbReference type="GO" id="GO:0003735">
    <property type="term" value="F:structural constituent of ribosome"/>
    <property type="evidence" value="ECO:0007669"/>
    <property type="project" value="InterPro"/>
</dbReference>
<dbReference type="PRINTS" id="PR00062">
    <property type="entry name" value="RIBOSOMALL20"/>
</dbReference>
<dbReference type="GeneID" id="20714536"/>
<evidence type="ECO:0000256" key="3">
    <source>
        <dbReference type="ARBA" id="ARBA00023274"/>
    </source>
</evidence>
<evidence type="ECO:0000256" key="2">
    <source>
        <dbReference type="ARBA" id="ARBA00022980"/>
    </source>
</evidence>
<evidence type="ECO:0000256" key="4">
    <source>
        <dbReference type="RuleBase" id="RU000561"/>
    </source>
</evidence>
<comment type="similarity">
    <text evidence="1 4">Belongs to the bacterial ribosomal protein bL20 family.</text>
</comment>
<dbReference type="AlphaFoldDB" id="J4C840"/>